<dbReference type="WBParaSite" id="JU765_v2.g7192.t1">
    <property type="protein sequence ID" value="JU765_v2.g7192.t1"/>
    <property type="gene ID" value="JU765_v2.g7192"/>
</dbReference>
<evidence type="ECO:0000313" key="2">
    <source>
        <dbReference type="WBParaSite" id="JU765_v2.g7192.t1"/>
    </source>
</evidence>
<reference evidence="2" key="1">
    <citation type="submission" date="2022-11" db="UniProtKB">
        <authorList>
            <consortium name="WormBaseParasite"/>
        </authorList>
    </citation>
    <scope>IDENTIFICATION</scope>
</reference>
<name>A0AC34RIH8_9BILA</name>
<proteinExistence type="predicted"/>
<accession>A0AC34RIH8</accession>
<evidence type="ECO:0000313" key="1">
    <source>
        <dbReference type="Proteomes" id="UP000887576"/>
    </source>
</evidence>
<protein>
    <submittedName>
        <fullName evidence="2">Uncharacterized protein</fullName>
    </submittedName>
</protein>
<dbReference type="Proteomes" id="UP000887576">
    <property type="component" value="Unplaced"/>
</dbReference>
<organism evidence="1 2">
    <name type="scientific">Panagrolaimus sp. JU765</name>
    <dbReference type="NCBI Taxonomy" id="591449"/>
    <lineage>
        <taxon>Eukaryota</taxon>
        <taxon>Metazoa</taxon>
        <taxon>Ecdysozoa</taxon>
        <taxon>Nematoda</taxon>
        <taxon>Chromadorea</taxon>
        <taxon>Rhabditida</taxon>
        <taxon>Tylenchina</taxon>
        <taxon>Panagrolaimomorpha</taxon>
        <taxon>Panagrolaimoidea</taxon>
        <taxon>Panagrolaimidae</taxon>
        <taxon>Panagrolaimus</taxon>
    </lineage>
</organism>
<sequence length="449" mass="51864">MNFGSPLQQAFQNRVVTLVDSSFYKIQEAFVAACKSYTRLEVLQELIRFYYSKEMAHSCKAAERIILDFCIFFLTNFKVLRPESYGILDNDFDGLCLRFLCLCYFESERFFDLNFPKISPAEKYFIGSLISHDEGQRQLMIMDNTPRKFASEGDIDYYNLYILWLVRSTKSISMPEVLKNVMVMIDRELILKRQRMIRFEALTRRQKINPDDLKLQELTSDYASASHSESSYTSTTDDRQGATSSESVSANWDNYDPEQILDGLFKGRALRHDEMDFLKLFFEKSYNYTILSNITISDDAMIHVALESPHLCGAILAFLIASKDPRAFHFFNGPLCQTEAVQFVVIIRTFVECWNRNISMAKEFVGNAVTACLNYLNNAISSKAYNSDDSKCIRLIMSYINILVAYTPDTIADRFEELLNILPNFNHVASANTAYNRIISHRTRLNQRP</sequence>